<accession>A0A0E9T7G0</accession>
<name>A0A0E9T7G0_ANGAN</name>
<organism evidence="1">
    <name type="scientific">Anguilla anguilla</name>
    <name type="common">European freshwater eel</name>
    <name type="synonym">Muraena anguilla</name>
    <dbReference type="NCBI Taxonomy" id="7936"/>
    <lineage>
        <taxon>Eukaryota</taxon>
        <taxon>Metazoa</taxon>
        <taxon>Chordata</taxon>
        <taxon>Craniata</taxon>
        <taxon>Vertebrata</taxon>
        <taxon>Euteleostomi</taxon>
        <taxon>Actinopterygii</taxon>
        <taxon>Neopterygii</taxon>
        <taxon>Teleostei</taxon>
        <taxon>Anguilliformes</taxon>
        <taxon>Anguillidae</taxon>
        <taxon>Anguilla</taxon>
    </lineage>
</organism>
<dbReference type="AlphaFoldDB" id="A0A0E9T7G0"/>
<proteinExistence type="predicted"/>
<sequence length="31" mass="3795">MLAEVQGLLSEYIRRLIYIDFYIYLTAHLYN</sequence>
<dbReference type="EMBL" id="GBXM01058996">
    <property type="protein sequence ID" value="JAH49581.1"/>
    <property type="molecule type" value="Transcribed_RNA"/>
</dbReference>
<reference evidence="1" key="1">
    <citation type="submission" date="2014-11" db="EMBL/GenBank/DDBJ databases">
        <authorList>
            <person name="Amaro Gonzalez C."/>
        </authorList>
    </citation>
    <scope>NUCLEOTIDE SEQUENCE</scope>
</reference>
<protein>
    <submittedName>
        <fullName evidence="1">Uncharacterized protein</fullName>
    </submittedName>
</protein>
<evidence type="ECO:0000313" key="1">
    <source>
        <dbReference type="EMBL" id="JAH49581.1"/>
    </source>
</evidence>
<reference evidence="1" key="2">
    <citation type="journal article" date="2015" name="Fish Shellfish Immunol.">
        <title>Early steps in the European eel (Anguilla anguilla)-Vibrio vulnificus interaction in the gills: Role of the RtxA13 toxin.</title>
        <authorList>
            <person name="Callol A."/>
            <person name="Pajuelo D."/>
            <person name="Ebbesson L."/>
            <person name="Teles M."/>
            <person name="MacKenzie S."/>
            <person name="Amaro C."/>
        </authorList>
    </citation>
    <scope>NUCLEOTIDE SEQUENCE</scope>
</reference>